<gene>
    <name evidence="9" type="ORF">I6H47_16620</name>
</gene>
<dbReference type="PROSITE" id="PS50847">
    <property type="entry name" value="GRAM_POS_ANCHORING"/>
    <property type="match status" value="1"/>
</dbReference>
<name>A0A7T3ZZ13_9MICO</name>
<keyword evidence="6" id="KW-0812">Transmembrane</keyword>
<evidence type="ECO:0000256" key="2">
    <source>
        <dbReference type="ARBA" id="ARBA00022525"/>
    </source>
</evidence>
<dbReference type="AlphaFoldDB" id="A0A7T3ZZ13"/>
<feature type="compositionally biased region" description="Low complexity" evidence="5">
    <location>
        <begin position="759"/>
        <end position="823"/>
    </location>
</feature>
<dbReference type="Proteomes" id="UP000595374">
    <property type="component" value="Chromosome"/>
</dbReference>
<evidence type="ECO:0000256" key="5">
    <source>
        <dbReference type="SAM" id="MobiDB-lite"/>
    </source>
</evidence>
<feature type="region of interest" description="Disordered" evidence="5">
    <location>
        <begin position="653"/>
        <end position="674"/>
    </location>
</feature>
<sequence>MSKLLPKVLAAGAAVSLLTLPGTAPVAAAGLGESSATSTQEPTDDSAPAETGAPDPGDASAAPTTAPTADPNAAPAGTKVQLMGITDFHGRISEAGAQVASVVEEERAKFAAEDNAAGTAFIAAGDSIGASTYVSSSQEDSPTIDVLNAIGLQGSATGNHEYDRGIDDLTGRVASEADFPYLAANVYDKGTTDVVDGLEDYTTLDVGGVKIAVIGVVTQDTTSLVSPSGIANVDFGDPTDAVNRVVGEIEALPEDQQPDMTVVEAHLGASATDSLEAAEASNAEFKKLVTEADASVDAMLTGHTHLASNFNAPVPGDPERTRPVLQAGNYGSYVGQIKLESDGAGNWTTSSSDLLSTEDKDYASPVVDEVKQIVADAEEQAKGPGSVVEGTITEDITRAFTEDGAEDRGAESTLGNLVADSLKDGVEDSQLAPADFGITNPGGLRTDLKCDDIYNNEQPCEVTAAELNAVLPFANDHGVVTMKGADVIGLFEEQWQPDGASRPFLHLGISKELDVVYDSTAARGERVKSVKVNGEEIDPNRDYRVATLSFLAAGGDNFSSFAKGSFELSGLTDFETWTNYFEKNSPVAPDKSERQADAAQDVISTGDVTAELTAPADGIAPGASGDFVLKTESQGEVPGPIDVTVDVPEGYSVEAGTPQSATAQTSATGSSAAGSSAAEAGAQAAAATITLDGIPAGTSEVPITVTAPEDASGEVTVTTTLQAGEADWWDNNPMPLLHPFEATAQIVGGSGSDAGADGGSADADGGSADADGGSADGSDQGGSDASSNGGSADGSDQGASDANGANASADGANASSNGANASSNGGGAGSGAGSDSASNASGSKDGGDLPRTGFEALNLVATALALIVAGGAAIAVVRRRKANISI</sequence>
<dbReference type="Gene3D" id="3.60.21.10">
    <property type="match status" value="1"/>
</dbReference>
<evidence type="ECO:0000256" key="7">
    <source>
        <dbReference type="SAM" id="SignalP"/>
    </source>
</evidence>
<dbReference type="InterPro" id="IPR008334">
    <property type="entry name" value="5'-Nucleotdase_C"/>
</dbReference>
<accession>A0A7T3ZZ13</accession>
<protein>
    <submittedName>
        <fullName evidence="9">5'-nucleotidase C-terminal domain-containing protein</fullName>
    </submittedName>
</protein>
<dbReference type="Pfam" id="PF00746">
    <property type="entry name" value="Gram_pos_anchor"/>
    <property type="match status" value="1"/>
</dbReference>
<dbReference type="PANTHER" id="PTHR11575">
    <property type="entry name" value="5'-NUCLEOTIDASE-RELATED"/>
    <property type="match status" value="1"/>
</dbReference>
<dbReference type="GO" id="GO:0008253">
    <property type="term" value="F:5'-nucleotidase activity"/>
    <property type="evidence" value="ECO:0007669"/>
    <property type="project" value="TreeGrafter"/>
</dbReference>
<feature type="compositionally biased region" description="Low complexity" evidence="5">
    <location>
        <begin position="833"/>
        <end position="843"/>
    </location>
</feature>
<proteinExistence type="predicted"/>
<dbReference type="SUPFAM" id="SSF55816">
    <property type="entry name" value="5'-nucleotidase (syn. UDP-sugar hydrolase), C-terminal domain"/>
    <property type="match status" value="1"/>
</dbReference>
<evidence type="ECO:0000256" key="6">
    <source>
        <dbReference type="SAM" id="Phobius"/>
    </source>
</evidence>
<dbReference type="EMBL" id="CP065989">
    <property type="protein sequence ID" value="QQB14336.1"/>
    <property type="molecule type" value="Genomic_DNA"/>
</dbReference>
<dbReference type="PANTHER" id="PTHR11575:SF24">
    <property type="entry name" value="5'-NUCLEOTIDASE"/>
    <property type="match status" value="1"/>
</dbReference>
<dbReference type="Gene3D" id="3.90.780.10">
    <property type="entry name" value="5'-Nucleotidase, C-terminal domain"/>
    <property type="match status" value="1"/>
</dbReference>
<evidence type="ECO:0000313" key="10">
    <source>
        <dbReference type="Proteomes" id="UP000595374"/>
    </source>
</evidence>
<dbReference type="InterPro" id="IPR036907">
    <property type="entry name" value="5'-Nucleotdase_C_sf"/>
</dbReference>
<evidence type="ECO:0000256" key="3">
    <source>
        <dbReference type="ARBA" id="ARBA00022729"/>
    </source>
</evidence>
<keyword evidence="2" id="KW-0964">Secreted</keyword>
<dbReference type="InterPro" id="IPR019931">
    <property type="entry name" value="LPXTG_anchor"/>
</dbReference>
<feature type="domain" description="Gram-positive cocci surface proteins LPxTG" evidence="8">
    <location>
        <begin position="849"/>
        <end position="886"/>
    </location>
</feature>
<reference evidence="9 10" key="1">
    <citation type="submission" date="2020-12" db="EMBL/GenBank/DDBJ databases">
        <title>FDA dAtabase for Regulatory Grade micrObial Sequences (FDA-ARGOS): Supporting development and validation of Infectious Disease Dx tests.</title>
        <authorList>
            <person name="Sproer C."/>
            <person name="Gronow S."/>
            <person name="Severitt S."/>
            <person name="Schroder I."/>
            <person name="Tallon L."/>
            <person name="Sadzewicz L."/>
            <person name="Zhao X."/>
            <person name="Boylan J."/>
            <person name="Ott S."/>
            <person name="Bowen H."/>
            <person name="Vavikolanu K."/>
            <person name="Mehta A."/>
            <person name="Aluvathingal J."/>
            <person name="Nadendla S."/>
            <person name="Lowell S."/>
            <person name="Myers T."/>
            <person name="Yan Y."/>
            <person name="Sichtig H."/>
        </authorList>
    </citation>
    <scope>NUCLEOTIDE SEQUENCE [LARGE SCALE GENOMIC DNA]</scope>
    <source>
        <strain evidence="9 10">FDAARGOS_990</strain>
    </source>
</reference>
<feature type="region of interest" description="Disordered" evidence="5">
    <location>
        <begin position="747"/>
        <end position="846"/>
    </location>
</feature>
<organism evidence="9 10">
    <name type="scientific">Brevibacterium casei</name>
    <dbReference type="NCBI Taxonomy" id="33889"/>
    <lineage>
        <taxon>Bacteria</taxon>
        <taxon>Bacillati</taxon>
        <taxon>Actinomycetota</taxon>
        <taxon>Actinomycetes</taxon>
        <taxon>Micrococcales</taxon>
        <taxon>Brevibacteriaceae</taxon>
        <taxon>Brevibacterium</taxon>
    </lineage>
</organism>
<dbReference type="RefSeq" id="WP_198499407.1">
    <property type="nucleotide sequence ID" value="NZ_CP065989.1"/>
</dbReference>
<dbReference type="SUPFAM" id="SSF56300">
    <property type="entry name" value="Metallo-dependent phosphatases"/>
    <property type="match status" value="1"/>
</dbReference>
<feature type="signal peptide" evidence="7">
    <location>
        <begin position="1"/>
        <end position="28"/>
    </location>
</feature>
<keyword evidence="3 7" id="KW-0732">Signal</keyword>
<feature type="compositionally biased region" description="Gly residues" evidence="5">
    <location>
        <begin position="748"/>
        <end position="758"/>
    </location>
</feature>
<dbReference type="GO" id="GO:0008768">
    <property type="term" value="F:UDP-sugar diphosphatase activity"/>
    <property type="evidence" value="ECO:0007669"/>
    <property type="project" value="TreeGrafter"/>
</dbReference>
<evidence type="ECO:0000259" key="8">
    <source>
        <dbReference type="PROSITE" id="PS50847"/>
    </source>
</evidence>
<dbReference type="GO" id="GO:0009166">
    <property type="term" value="P:nucleotide catabolic process"/>
    <property type="evidence" value="ECO:0007669"/>
    <property type="project" value="InterPro"/>
</dbReference>
<dbReference type="InterPro" id="IPR006179">
    <property type="entry name" value="5_nucleotidase/apyrase"/>
</dbReference>
<dbReference type="GO" id="GO:0030288">
    <property type="term" value="C:outer membrane-bounded periplasmic space"/>
    <property type="evidence" value="ECO:0007669"/>
    <property type="project" value="TreeGrafter"/>
</dbReference>
<feature type="compositionally biased region" description="Low complexity" evidence="5">
    <location>
        <begin position="51"/>
        <end position="76"/>
    </location>
</feature>
<keyword evidence="6" id="KW-1133">Transmembrane helix</keyword>
<dbReference type="NCBIfam" id="TIGR01167">
    <property type="entry name" value="LPXTG_anchor"/>
    <property type="match status" value="1"/>
</dbReference>
<dbReference type="Pfam" id="PF02872">
    <property type="entry name" value="5_nucleotid_C"/>
    <property type="match status" value="1"/>
</dbReference>
<keyword evidence="4" id="KW-0572">Peptidoglycan-anchor</keyword>
<feature type="transmembrane region" description="Helical" evidence="6">
    <location>
        <begin position="856"/>
        <end position="877"/>
    </location>
</feature>
<evidence type="ECO:0000313" key="9">
    <source>
        <dbReference type="EMBL" id="QQB14336.1"/>
    </source>
</evidence>
<feature type="chain" id="PRO_5032600776" evidence="7">
    <location>
        <begin position="29"/>
        <end position="886"/>
    </location>
</feature>
<keyword evidence="6" id="KW-0472">Membrane</keyword>
<feature type="region of interest" description="Disordered" evidence="5">
    <location>
        <begin position="30"/>
        <end position="76"/>
    </location>
</feature>
<dbReference type="InterPro" id="IPR029052">
    <property type="entry name" value="Metallo-depent_PP-like"/>
</dbReference>
<keyword evidence="1" id="KW-0134">Cell wall</keyword>
<evidence type="ECO:0000256" key="1">
    <source>
        <dbReference type="ARBA" id="ARBA00022512"/>
    </source>
</evidence>
<evidence type="ECO:0000256" key="4">
    <source>
        <dbReference type="ARBA" id="ARBA00023088"/>
    </source>
</evidence>
<feature type="compositionally biased region" description="Low complexity" evidence="5">
    <location>
        <begin position="655"/>
        <end position="674"/>
    </location>
</feature>
<dbReference type="PRINTS" id="PR01607">
    <property type="entry name" value="APYRASEFAMLY"/>
</dbReference>